<dbReference type="Proteomes" id="UP001438707">
    <property type="component" value="Unassembled WGS sequence"/>
</dbReference>
<feature type="transmembrane region" description="Helical" evidence="8">
    <location>
        <begin position="100"/>
        <end position="118"/>
    </location>
</feature>
<keyword evidence="4 8" id="KW-1133">Transmembrane helix</keyword>
<dbReference type="AlphaFoldDB" id="A0AAW1RVW2"/>
<evidence type="ECO:0000256" key="1">
    <source>
        <dbReference type="ARBA" id="ARBA00004127"/>
    </source>
</evidence>
<organism evidence="10 11">
    <name type="scientific">Apatococcus lobatus</name>
    <dbReference type="NCBI Taxonomy" id="904363"/>
    <lineage>
        <taxon>Eukaryota</taxon>
        <taxon>Viridiplantae</taxon>
        <taxon>Chlorophyta</taxon>
        <taxon>core chlorophytes</taxon>
        <taxon>Trebouxiophyceae</taxon>
        <taxon>Chlorellales</taxon>
        <taxon>Chlorellaceae</taxon>
        <taxon>Apatococcus</taxon>
    </lineage>
</organism>
<sequence>MSVSNGNDEDDKSASEQAAEPKALSQELGNVQSPASVWLPQPDPGDKQTNFRLRFLFITLTLGGRLGRQLRAFSRIPKWLGQLAVFRTQQVVLGNTINKLIGVFTAGIPVILLGGLAYRLTSGKTLWDGIVSVYGALYKIPGVSVLGEVNHYTELLMNFFWLGGSFTFAILLGVVTEDIVSFVNGVRKGNFPVVADNHTLILNWNSYTLPLLRQISVGRKERGESIYNGPVVILADRPKEDMDKDCQDGLQDFDLEIHTRSGIPCSITDLNRVAAGTAKTILLLNPPDTQNAGKQQTGAVLGVQTCRSNVRPRPWQRLLPQNIAVQEAEDSPDEYMLQSAKNLVGLSPQRLNLTTLGGKRDMSMLLAQSAVQPGVASVYCTIVQQSLNGSEFYIRAFSELDGLTFGAARRCFNGVIVVGYMRKGGNPELCLNPDDRDILKEGDRIVALADTGYFKPENKGSDSYSFTDKSAGGAALNAAHKASAPKKPPPKRIIIAWFDHDLEDLVVSLGRFAPDGSEVFVICPNDLKGMPEKQGEQTPCKFTLITGEPTELQMLEEAGIKDADSLIVGGIEKQDSREADVVMLAMLLVLQDALVSCKRDARHPLHVVGQIRRPETTQVANYLLDRLGKGQVTAELLQPDELISGMMAQVAAEPDMAQLLSGFIYSSEGQEIYLRKPSKYHLSPDQDCSFEQLNELCRLRHETALGYIINDGGVQLNPLSSATHCFCASDRVIVLAAA</sequence>
<dbReference type="Gene3D" id="3.40.50.720">
    <property type="entry name" value="NAD(P)-binding Rossmann-like Domain"/>
    <property type="match status" value="2"/>
</dbReference>
<gene>
    <name evidence="10" type="ORF">WJX74_008192</name>
</gene>
<evidence type="ECO:0000256" key="2">
    <source>
        <dbReference type="ARBA" id="ARBA00022448"/>
    </source>
</evidence>
<dbReference type="GO" id="GO:0012505">
    <property type="term" value="C:endomembrane system"/>
    <property type="evidence" value="ECO:0007669"/>
    <property type="project" value="UniProtKB-SubCell"/>
</dbReference>
<reference evidence="10 11" key="1">
    <citation type="journal article" date="2024" name="Nat. Commun.">
        <title>Phylogenomics reveals the evolutionary origins of lichenization in chlorophyte algae.</title>
        <authorList>
            <person name="Puginier C."/>
            <person name="Libourel C."/>
            <person name="Otte J."/>
            <person name="Skaloud P."/>
            <person name="Haon M."/>
            <person name="Grisel S."/>
            <person name="Petersen M."/>
            <person name="Berrin J.G."/>
            <person name="Delaux P.M."/>
            <person name="Dal Grande F."/>
            <person name="Keller J."/>
        </authorList>
    </citation>
    <scope>NUCLEOTIDE SEQUENCE [LARGE SCALE GENOMIC DNA]</scope>
    <source>
        <strain evidence="10 11">SAG 2145</strain>
    </source>
</reference>
<keyword evidence="5" id="KW-0406">Ion transport</keyword>
<keyword evidence="6 8" id="KW-0472">Membrane</keyword>
<dbReference type="PANTHER" id="PTHR31563">
    <property type="entry name" value="ION CHANNEL POLLUX-RELATED"/>
    <property type="match status" value="1"/>
</dbReference>
<keyword evidence="11" id="KW-1185">Reference proteome</keyword>
<feature type="region of interest" description="Disordered" evidence="7">
    <location>
        <begin position="1"/>
        <end position="28"/>
    </location>
</feature>
<dbReference type="EMBL" id="JALJOS010000006">
    <property type="protein sequence ID" value="KAK9837942.1"/>
    <property type="molecule type" value="Genomic_DNA"/>
</dbReference>
<evidence type="ECO:0000313" key="11">
    <source>
        <dbReference type="Proteomes" id="UP001438707"/>
    </source>
</evidence>
<dbReference type="InterPro" id="IPR044849">
    <property type="entry name" value="CASTOR/POLLUX/SYM8-like"/>
</dbReference>
<dbReference type="Pfam" id="PF06241">
    <property type="entry name" value="Castor_Poll_mid"/>
    <property type="match status" value="1"/>
</dbReference>
<evidence type="ECO:0000256" key="8">
    <source>
        <dbReference type="SAM" id="Phobius"/>
    </source>
</evidence>
<protein>
    <recommendedName>
        <fullName evidence="9">CASTOR/POLLUX/SYM8 ion channel conserved domain-containing protein</fullName>
    </recommendedName>
</protein>
<evidence type="ECO:0000256" key="6">
    <source>
        <dbReference type="ARBA" id="ARBA00023136"/>
    </source>
</evidence>
<name>A0AAW1RVW2_9CHLO</name>
<evidence type="ECO:0000256" key="3">
    <source>
        <dbReference type="ARBA" id="ARBA00022692"/>
    </source>
</evidence>
<keyword evidence="2" id="KW-0813">Transport</keyword>
<feature type="domain" description="CASTOR/POLLUX/SYM8 ion channel conserved" evidence="9">
    <location>
        <begin position="363"/>
        <end position="451"/>
    </location>
</feature>
<dbReference type="GO" id="GO:0006811">
    <property type="term" value="P:monoatomic ion transport"/>
    <property type="evidence" value="ECO:0007669"/>
    <property type="project" value="UniProtKB-KW"/>
</dbReference>
<keyword evidence="3 8" id="KW-0812">Transmembrane</keyword>
<evidence type="ECO:0000256" key="5">
    <source>
        <dbReference type="ARBA" id="ARBA00023065"/>
    </source>
</evidence>
<evidence type="ECO:0000256" key="4">
    <source>
        <dbReference type="ARBA" id="ARBA00022989"/>
    </source>
</evidence>
<dbReference type="PANTHER" id="PTHR31563:SF10">
    <property type="entry name" value="ION CHANNEL POLLUX-RELATED"/>
    <property type="match status" value="1"/>
</dbReference>
<comment type="subcellular location">
    <subcellularLocation>
        <location evidence="1">Endomembrane system</location>
        <topology evidence="1">Multi-pass membrane protein</topology>
    </subcellularLocation>
</comment>
<evidence type="ECO:0000256" key="7">
    <source>
        <dbReference type="SAM" id="MobiDB-lite"/>
    </source>
</evidence>
<comment type="caution">
    <text evidence="10">The sequence shown here is derived from an EMBL/GenBank/DDBJ whole genome shotgun (WGS) entry which is preliminary data.</text>
</comment>
<dbReference type="InterPro" id="IPR010420">
    <property type="entry name" value="CASTOR/POLLUX/SYM8_dom"/>
</dbReference>
<evidence type="ECO:0000259" key="9">
    <source>
        <dbReference type="Pfam" id="PF06241"/>
    </source>
</evidence>
<evidence type="ECO:0000313" key="10">
    <source>
        <dbReference type="EMBL" id="KAK9837942.1"/>
    </source>
</evidence>
<proteinExistence type="predicted"/>
<accession>A0AAW1RVW2</accession>
<feature type="transmembrane region" description="Helical" evidence="8">
    <location>
        <begin position="159"/>
        <end position="180"/>
    </location>
</feature>